<evidence type="ECO:0000313" key="4">
    <source>
        <dbReference type="Proteomes" id="UP001596915"/>
    </source>
</evidence>
<reference evidence="4" key="1">
    <citation type="journal article" date="2019" name="Int. J. Syst. Evol. Microbiol.">
        <title>The Global Catalogue of Microorganisms (GCM) 10K type strain sequencing project: providing services to taxonomists for standard genome sequencing and annotation.</title>
        <authorList>
            <consortium name="The Broad Institute Genomics Platform"/>
            <consortium name="The Broad Institute Genome Sequencing Center for Infectious Disease"/>
            <person name="Wu L."/>
            <person name="Ma J."/>
        </authorList>
    </citation>
    <scope>NUCLEOTIDE SEQUENCE [LARGE SCALE GENOMIC DNA]</scope>
    <source>
        <strain evidence="4">JCM 12607</strain>
    </source>
</reference>
<evidence type="ECO:0000256" key="1">
    <source>
        <dbReference type="SAM" id="Phobius"/>
    </source>
</evidence>
<name>A0ABW2X0S4_9ACTN</name>
<dbReference type="EMBL" id="JBHTGL010000008">
    <property type="protein sequence ID" value="MFD0625433.1"/>
    <property type="molecule type" value="Genomic_DNA"/>
</dbReference>
<dbReference type="Pfam" id="PF14219">
    <property type="entry name" value="DUF4328"/>
    <property type="match status" value="1"/>
</dbReference>
<organism evidence="3 4">
    <name type="scientific">Streptomyces sanglieri</name>
    <dbReference type="NCBI Taxonomy" id="193460"/>
    <lineage>
        <taxon>Bacteria</taxon>
        <taxon>Bacillati</taxon>
        <taxon>Actinomycetota</taxon>
        <taxon>Actinomycetes</taxon>
        <taxon>Kitasatosporales</taxon>
        <taxon>Streptomycetaceae</taxon>
        <taxon>Streptomyces</taxon>
    </lineage>
</organism>
<feature type="transmembrane region" description="Helical" evidence="1">
    <location>
        <begin position="188"/>
        <end position="207"/>
    </location>
</feature>
<evidence type="ECO:0000259" key="2">
    <source>
        <dbReference type="Pfam" id="PF14219"/>
    </source>
</evidence>
<dbReference type="Proteomes" id="UP001596915">
    <property type="component" value="Unassembled WGS sequence"/>
</dbReference>
<keyword evidence="1" id="KW-0472">Membrane</keyword>
<sequence length="279" mass="29905">MLCSTCRLRPPVTDDGRCLLCAGPAGAAAPMPPAPMPPAFIAPQQYLRSPEGLAKAVVVLLTVVAAADVLAVAAGQNTRRVVAAGLEDDFATYDDAAASLADNLYATAGVLQTLVSLATGIVFIIWFRRVRLNAEVFDPSMQPMRPGWSIGAWFVPIANLVLPRRIAGGIWTASAQTNTDGSWRTVPATVMNLWWGFWVLSMVASQYATRQSWKAEQPQEILDTTALVMGSDVLDIVAAVFAVLFVRRLTRMQGERAALGTYPLGTPGVPGRADWGRAH</sequence>
<dbReference type="InterPro" id="IPR025565">
    <property type="entry name" value="DUF4328"/>
</dbReference>
<evidence type="ECO:0000313" key="3">
    <source>
        <dbReference type="EMBL" id="MFD0625433.1"/>
    </source>
</evidence>
<proteinExistence type="predicted"/>
<feature type="transmembrane region" description="Helical" evidence="1">
    <location>
        <begin position="227"/>
        <end position="246"/>
    </location>
</feature>
<comment type="caution">
    <text evidence="3">The sequence shown here is derived from an EMBL/GenBank/DDBJ whole genome shotgun (WGS) entry which is preliminary data.</text>
</comment>
<accession>A0ABW2X0S4</accession>
<gene>
    <name evidence="3" type="ORF">ACFQ2K_24455</name>
</gene>
<protein>
    <submittedName>
        <fullName evidence="3">DUF4328 domain-containing protein</fullName>
    </submittedName>
</protein>
<keyword evidence="4" id="KW-1185">Reference proteome</keyword>
<feature type="transmembrane region" description="Helical" evidence="1">
    <location>
        <begin position="53"/>
        <end position="74"/>
    </location>
</feature>
<keyword evidence="1" id="KW-1133">Transmembrane helix</keyword>
<keyword evidence="1" id="KW-0812">Transmembrane</keyword>
<feature type="domain" description="DUF4328" evidence="2">
    <location>
        <begin position="94"/>
        <end position="251"/>
    </location>
</feature>
<feature type="transmembrane region" description="Helical" evidence="1">
    <location>
        <begin position="104"/>
        <end position="127"/>
    </location>
</feature>